<dbReference type="InterPro" id="IPR027417">
    <property type="entry name" value="P-loop_NTPase"/>
</dbReference>
<organism evidence="3 4">
    <name type="scientific">Canis lupus dingo</name>
    <name type="common">dingo</name>
    <dbReference type="NCBI Taxonomy" id="286419"/>
    <lineage>
        <taxon>Eukaryota</taxon>
        <taxon>Metazoa</taxon>
        <taxon>Chordata</taxon>
        <taxon>Craniata</taxon>
        <taxon>Vertebrata</taxon>
        <taxon>Euteleostomi</taxon>
        <taxon>Mammalia</taxon>
        <taxon>Eutheria</taxon>
        <taxon>Laurasiatheria</taxon>
        <taxon>Carnivora</taxon>
        <taxon>Caniformia</taxon>
        <taxon>Canidae</taxon>
        <taxon>Canis</taxon>
    </lineage>
</organism>
<dbReference type="Gene3D" id="3.40.50.300">
    <property type="entry name" value="P-loop containing nucleotide triphosphate hydrolases"/>
    <property type="match status" value="1"/>
</dbReference>
<protein>
    <recommendedName>
        <fullName evidence="2">Septin-type G domain-containing protein</fullName>
    </recommendedName>
</protein>
<feature type="compositionally biased region" description="Basic and acidic residues" evidence="1">
    <location>
        <begin position="61"/>
        <end position="74"/>
    </location>
</feature>
<reference evidence="3" key="1">
    <citation type="submission" date="2025-08" db="UniProtKB">
        <authorList>
            <consortium name="Ensembl"/>
        </authorList>
    </citation>
    <scope>IDENTIFICATION</scope>
</reference>
<evidence type="ECO:0000259" key="2">
    <source>
        <dbReference type="PROSITE" id="PS51719"/>
    </source>
</evidence>
<dbReference type="GO" id="GO:0005525">
    <property type="term" value="F:GTP binding"/>
    <property type="evidence" value="ECO:0007669"/>
    <property type="project" value="InterPro"/>
</dbReference>
<feature type="compositionally biased region" description="Basic and acidic residues" evidence="1">
    <location>
        <begin position="1"/>
        <end position="12"/>
    </location>
</feature>
<evidence type="ECO:0000313" key="4">
    <source>
        <dbReference type="Proteomes" id="UP000694391"/>
    </source>
</evidence>
<evidence type="ECO:0000313" key="3">
    <source>
        <dbReference type="Ensembl" id="ENSCAFP00020000895.1"/>
    </source>
</evidence>
<keyword evidence="4" id="KW-1185">Reference proteome</keyword>
<dbReference type="InterPro" id="IPR030379">
    <property type="entry name" value="G_SEPTIN_dom"/>
</dbReference>
<evidence type="ECO:0000256" key="1">
    <source>
        <dbReference type="SAM" id="MobiDB-lite"/>
    </source>
</evidence>
<dbReference type="Pfam" id="PF00735">
    <property type="entry name" value="Septin"/>
    <property type="match status" value="1"/>
</dbReference>
<reference evidence="3" key="2">
    <citation type="submission" date="2025-09" db="UniProtKB">
        <authorList>
            <consortium name="Ensembl"/>
        </authorList>
    </citation>
    <scope>IDENTIFICATION</scope>
</reference>
<proteinExistence type="predicted"/>
<dbReference type="PROSITE" id="PS51719">
    <property type="entry name" value="G_SEPTIN"/>
    <property type="match status" value="1"/>
</dbReference>
<name>A0A8C0JJA4_CANLU</name>
<dbReference type="GeneTree" id="ENSGT00940000158004"/>
<accession>A0A8C0JJA4</accession>
<dbReference type="AlphaFoldDB" id="A0A8C0JJA4"/>
<dbReference type="Ensembl" id="ENSCAFT00020001072.1">
    <property type="protein sequence ID" value="ENSCAFP00020000895.1"/>
    <property type="gene ID" value="ENSCAFG00020000874.1"/>
</dbReference>
<feature type="domain" description="Septin-type G" evidence="2">
    <location>
        <begin position="115"/>
        <end position="264"/>
    </location>
</feature>
<feature type="region of interest" description="Disordered" evidence="1">
    <location>
        <begin position="1"/>
        <end position="23"/>
    </location>
</feature>
<feature type="region of interest" description="Disordered" evidence="1">
    <location>
        <begin position="61"/>
        <end position="81"/>
    </location>
</feature>
<sequence>MTEDIKGHKGRDNSPQFFPGEKDHHVRNAILKEQLDQGCRRDRIWREGEMVVLNRGRESEPVLKAESVGEEREQPLGLSQPPLPCSPVLSVALEVVAVAELGGGQGGSDTPPSLGPSLRPLDLEFMKHLSKVVNIIPVIAKADTMTLEEKSEFKQRVRKELEVNGIEFYPQKEFDEDLEDKTENDKIRQESMPFAVVGSDKEYQVNGKRVLGRKTPWGIIEVENLNHCEFALLRDFVIRTHLQDLKEVTHNIHYETYRAKRLNDNGGLPPGEGLLGTVLPPVPATPCPTAE</sequence>
<dbReference type="PANTHER" id="PTHR18884">
    <property type="entry name" value="SEPTIN"/>
    <property type="match status" value="1"/>
</dbReference>
<dbReference type="Proteomes" id="UP000694391">
    <property type="component" value="Unplaced"/>
</dbReference>